<reference evidence="1 2" key="2">
    <citation type="journal article" date="2003" name="DNA Res.">
        <title>Complete genome structure of Gloeobacter violaceus PCC 7421, a cyanobacterium that lacks thylakoids (supplement).</title>
        <authorList>
            <person name="Nakamura Y."/>
            <person name="Kaneko T."/>
            <person name="Sato S."/>
            <person name="Mimuro M."/>
            <person name="Miyashita H."/>
            <person name="Tsuchiya T."/>
            <person name="Sasamoto S."/>
            <person name="Watanabe A."/>
            <person name="Kawashima K."/>
            <person name="Kishida Y."/>
            <person name="Kiyokawa C."/>
            <person name="Kohara M."/>
            <person name="Matsumoto M."/>
            <person name="Matsuno A."/>
            <person name="Nakazaki N."/>
            <person name="Shimpo S."/>
            <person name="Takeuchi C."/>
            <person name="Yamada M."/>
            <person name="Tabata S."/>
        </authorList>
    </citation>
    <scope>NUCLEOTIDE SEQUENCE [LARGE SCALE GENOMIC DNA]</scope>
    <source>
        <strain evidence="2">ATCC 29082 / PCC 7421</strain>
    </source>
</reference>
<dbReference type="OrthoDB" id="489576at2"/>
<keyword evidence="2" id="KW-1185">Reference proteome</keyword>
<dbReference type="PhylomeDB" id="Q7NFN3"/>
<reference evidence="1 2" key="1">
    <citation type="journal article" date="2003" name="DNA Res.">
        <title>Complete genome structure of Gloeobacter violaceus PCC 7421, a cyanobacterium that lacks thylakoids.</title>
        <authorList>
            <person name="Nakamura Y."/>
            <person name="Kaneko T."/>
            <person name="Sato S."/>
            <person name="Mimuro M."/>
            <person name="Miyashita H."/>
            <person name="Tsuchiya T."/>
            <person name="Sasamoto S."/>
            <person name="Watanabe A."/>
            <person name="Kawashima K."/>
            <person name="Kishida Y."/>
            <person name="Kiyokawa C."/>
            <person name="Kohara M."/>
            <person name="Matsumoto M."/>
            <person name="Matsuno A."/>
            <person name="Nakazaki N."/>
            <person name="Shimpo S."/>
            <person name="Takeuchi C."/>
            <person name="Yamada M."/>
            <person name="Tabata S."/>
        </authorList>
    </citation>
    <scope>NUCLEOTIDE SEQUENCE [LARGE SCALE GENOMIC DNA]</scope>
    <source>
        <strain evidence="2">ATCC 29082 / PCC 7421</strain>
    </source>
</reference>
<dbReference type="HOGENOM" id="CLU_1198194_0_0_3"/>
<evidence type="ECO:0000313" key="1">
    <source>
        <dbReference type="EMBL" id="BAC91432.1"/>
    </source>
</evidence>
<evidence type="ECO:0000313" key="2">
    <source>
        <dbReference type="Proteomes" id="UP000000557"/>
    </source>
</evidence>
<proteinExistence type="predicted"/>
<name>Q7NFN3_GLOVI</name>
<dbReference type="KEGG" id="gvi:gll3491"/>
<dbReference type="RefSeq" id="WP_011143480.1">
    <property type="nucleotide sequence ID" value="NC_005125.1"/>
</dbReference>
<protein>
    <submittedName>
        <fullName evidence="1">Gll3491 protein</fullName>
    </submittedName>
</protein>
<dbReference type="EnsemblBacteria" id="BAC91432">
    <property type="protein sequence ID" value="BAC91432"/>
    <property type="gene ID" value="BAC91432"/>
</dbReference>
<gene>
    <name evidence="1" type="ordered locus">gll3491</name>
</gene>
<dbReference type="AlphaFoldDB" id="Q7NFN3"/>
<organism evidence="1 2">
    <name type="scientific">Gloeobacter violaceus (strain ATCC 29082 / PCC 7421)</name>
    <dbReference type="NCBI Taxonomy" id="251221"/>
    <lineage>
        <taxon>Bacteria</taxon>
        <taxon>Bacillati</taxon>
        <taxon>Cyanobacteriota</taxon>
        <taxon>Cyanophyceae</taxon>
        <taxon>Gloeobacterales</taxon>
        <taxon>Gloeobacteraceae</taxon>
        <taxon>Gloeobacter</taxon>
    </lineage>
</organism>
<sequence length="253" mass="29859">MDLEFLSNNLLMNKHSHLPPEQALRDLIEAIRCAERYEPRLEVRLREICAWVSDLKPGEIVSKKYLLLFLTELVTDAQQWLLLKEAKVEIGQDFFNELLVELNPTERYWITVCFPAWFTERDPKFQRWKHKLKSNRFQPEDAQIIDKLCRAVEWQGGYTITRLLADLSMSTDLVACGSASRGLCVQCTRTGGQHLREKFIRWRQDLQEHWKIERGLLVSFLPMGQSWEHTVAHKVLNLCDELQNEDYKMEEIL</sequence>
<dbReference type="InParanoid" id="Q7NFN3"/>
<dbReference type="STRING" id="251221.gene:10761003"/>
<dbReference type="EMBL" id="BA000045">
    <property type="protein sequence ID" value="BAC91432.1"/>
    <property type="molecule type" value="Genomic_DNA"/>
</dbReference>
<dbReference type="eggNOG" id="ENOG502ZA7J">
    <property type="taxonomic scope" value="Bacteria"/>
</dbReference>
<accession>Q7NFN3</accession>
<dbReference type="Proteomes" id="UP000000557">
    <property type="component" value="Chromosome"/>
</dbReference>